<sequence length="118" mass="13104">MAKHKKDYSNTAGGYVYSTNPDFKLENETEQVLTPPAKEQRLRIWLETKNRGGKAATVIKDFSGNEADLKDLGKKLQKFLGTGGAVKDREIIIQGDQREKVLTFLTKEGFSGTKIAGK</sequence>
<dbReference type="Pfam" id="PF01253">
    <property type="entry name" value="SUI1"/>
    <property type="match status" value="1"/>
</dbReference>
<dbReference type="PROSITE" id="PS50296">
    <property type="entry name" value="SUI1"/>
    <property type="match status" value="1"/>
</dbReference>
<dbReference type="GO" id="GO:0003729">
    <property type="term" value="F:mRNA binding"/>
    <property type="evidence" value="ECO:0007669"/>
    <property type="project" value="TreeGrafter"/>
</dbReference>
<dbReference type="InterPro" id="IPR050318">
    <property type="entry name" value="DENR/SUI1_TIF"/>
</dbReference>
<keyword evidence="5" id="KW-0396">Initiation factor</keyword>
<evidence type="ECO:0000256" key="3">
    <source>
        <dbReference type="ARBA" id="ARBA00022917"/>
    </source>
</evidence>
<dbReference type="GO" id="GO:0006417">
    <property type="term" value="P:regulation of translation"/>
    <property type="evidence" value="ECO:0007669"/>
    <property type="project" value="UniProtKB-KW"/>
</dbReference>
<dbReference type="PIRSF" id="PIRSF037511">
    <property type="entry name" value="Transl_init_SUI1_pro"/>
    <property type="match status" value="1"/>
</dbReference>
<dbReference type="SUPFAM" id="SSF55159">
    <property type="entry name" value="eIF1-like"/>
    <property type="match status" value="1"/>
</dbReference>
<evidence type="ECO:0000256" key="1">
    <source>
        <dbReference type="ARBA" id="ARBA00005422"/>
    </source>
</evidence>
<dbReference type="InterPro" id="IPR001950">
    <property type="entry name" value="SUI1"/>
</dbReference>
<proteinExistence type="inferred from homology"/>
<dbReference type="STRING" id="551991.SAMN05192529_12539"/>
<dbReference type="AlphaFoldDB" id="A0A1H4BY03"/>
<evidence type="ECO:0000256" key="2">
    <source>
        <dbReference type="ARBA" id="ARBA00022845"/>
    </source>
</evidence>
<protein>
    <submittedName>
        <fullName evidence="5">Translation initiation factor 1</fullName>
    </submittedName>
</protein>
<dbReference type="InterPro" id="IPR005872">
    <property type="entry name" value="SUI1_arc_bac"/>
</dbReference>
<feature type="domain" description="SUI1" evidence="4">
    <location>
        <begin position="48"/>
        <end position="109"/>
    </location>
</feature>
<dbReference type="RefSeq" id="WP_091400572.1">
    <property type="nucleotide sequence ID" value="NZ_FNQY01000025.1"/>
</dbReference>
<keyword evidence="3" id="KW-0648">Protein biosynthesis</keyword>
<dbReference type="Proteomes" id="UP000199041">
    <property type="component" value="Unassembled WGS sequence"/>
</dbReference>
<dbReference type="CDD" id="cd11567">
    <property type="entry name" value="YciH_like"/>
    <property type="match status" value="1"/>
</dbReference>
<evidence type="ECO:0000313" key="6">
    <source>
        <dbReference type="Proteomes" id="UP000199041"/>
    </source>
</evidence>
<keyword evidence="6" id="KW-1185">Reference proteome</keyword>
<gene>
    <name evidence="5" type="ORF">SAMN05192529_12539</name>
</gene>
<dbReference type="GO" id="GO:0003743">
    <property type="term" value="F:translation initiation factor activity"/>
    <property type="evidence" value="ECO:0007669"/>
    <property type="project" value="UniProtKB-KW"/>
</dbReference>
<evidence type="ECO:0000259" key="4">
    <source>
        <dbReference type="PROSITE" id="PS50296"/>
    </source>
</evidence>
<evidence type="ECO:0000313" key="5">
    <source>
        <dbReference type="EMBL" id="SEA52954.1"/>
    </source>
</evidence>
<dbReference type="PANTHER" id="PTHR12789:SF0">
    <property type="entry name" value="DENSITY-REGULATED PROTEIN"/>
    <property type="match status" value="1"/>
</dbReference>
<dbReference type="GO" id="GO:0001731">
    <property type="term" value="P:formation of translation preinitiation complex"/>
    <property type="evidence" value="ECO:0007669"/>
    <property type="project" value="TreeGrafter"/>
</dbReference>
<reference evidence="5 6" key="1">
    <citation type="submission" date="2016-10" db="EMBL/GenBank/DDBJ databases">
        <authorList>
            <person name="de Groot N.N."/>
        </authorList>
    </citation>
    <scope>NUCLEOTIDE SEQUENCE [LARGE SCALE GENOMIC DNA]</scope>
    <source>
        <strain evidence="5 6">Vu-144</strain>
    </source>
</reference>
<dbReference type="EMBL" id="FNQY01000025">
    <property type="protein sequence ID" value="SEA52954.1"/>
    <property type="molecule type" value="Genomic_DNA"/>
</dbReference>
<comment type="similarity">
    <text evidence="1">Belongs to the SUI1 family.</text>
</comment>
<keyword evidence="2" id="KW-0810">Translation regulation</keyword>
<dbReference type="OrthoDB" id="9792915at2"/>
<organism evidence="5 6">
    <name type="scientific">Arachidicoccus rhizosphaerae</name>
    <dbReference type="NCBI Taxonomy" id="551991"/>
    <lineage>
        <taxon>Bacteria</taxon>
        <taxon>Pseudomonadati</taxon>
        <taxon>Bacteroidota</taxon>
        <taxon>Chitinophagia</taxon>
        <taxon>Chitinophagales</taxon>
        <taxon>Chitinophagaceae</taxon>
        <taxon>Arachidicoccus</taxon>
    </lineage>
</organism>
<dbReference type="GO" id="GO:0002188">
    <property type="term" value="P:translation reinitiation"/>
    <property type="evidence" value="ECO:0007669"/>
    <property type="project" value="TreeGrafter"/>
</dbReference>
<dbReference type="PANTHER" id="PTHR12789">
    <property type="entry name" value="DENSITY-REGULATED PROTEIN HOMOLOG"/>
    <property type="match status" value="1"/>
</dbReference>
<accession>A0A1H4BY03</accession>
<name>A0A1H4BY03_9BACT</name>
<dbReference type="InterPro" id="IPR036877">
    <property type="entry name" value="SUI1_dom_sf"/>
</dbReference>
<dbReference type="Gene3D" id="3.30.780.10">
    <property type="entry name" value="SUI1-like domain"/>
    <property type="match status" value="1"/>
</dbReference>